<comment type="caution">
    <text evidence="1">The sequence shown here is derived from an EMBL/GenBank/DDBJ whole genome shotgun (WGS) entry which is preliminary data.</text>
</comment>
<dbReference type="EMBL" id="JARKIE010000014">
    <property type="protein sequence ID" value="KAJ7702653.1"/>
    <property type="molecule type" value="Genomic_DNA"/>
</dbReference>
<gene>
    <name evidence="1" type="ORF">B0H17DRAFT_1176036</name>
</gene>
<dbReference type="AlphaFoldDB" id="A0AAD7E115"/>
<accession>A0AAD7E115</accession>
<evidence type="ECO:0000313" key="1">
    <source>
        <dbReference type="EMBL" id="KAJ7702653.1"/>
    </source>
</evidence>
<protein>
    <submittedName>
        <fullName evidence="1">Uncharacterized protein</fullName>
    </submittedName>
</protein>
<dbReference type="Proteomes" id="UP001221757">
    <property type="component" value="Unassembled WGS sequence"/>
</dbReference>
<proteinExistence type="predicted"/>
<keyword evidence="2" id="KW-1185">Reference proteome</keyword>
<reference evidence="1" key="1">
    <citation type="submission" date="2023-03" db="EMBL/GenBank/DDBJ databases">
        <title>Massive genome expansion in bonnet fungi (Mycena s.s.) driven by repeated elements and novel gene families across ecological guilds.</title>
        <authorList>
            <consortium name="Lawrence Berkeley National Laboratory"/>
            <person name="Harder C.B."/>
            <person name="Miyauchi S."/>
            <person name="Viragh M."/>
            <person name="Kuo A."/>
            <person name="Thoen E."/>
            <person name="Andreopoulos B."/>
            <person name="Lu D."/>
            <person name="Skrede I."/>
            <person name="Drula E."/>
            <person name="Henrissat B."/>
            <person name="Morin E."/>
            <person name="Kohler A."/>
            <person name="Barry K."/>
            <person name="LaButti K."/>
            <person name="Morin E."/>
            <person name="Salamov A."/>
            <person name="Lipzen A."/>
            <person name="Mereny Z."/>
            <person name="Hegedus B."/>
            <person name="Baldrian P."/>
            <person name="Stursova M."/>
            <person name="Weitz H."/>
            <person name="Taylor A."/>
            <person name="Grigoriev I.V."/>
            <person name="Nagy L.G."/>
            <person name="Martin F."/>
            <person name="Kauserud H."/>
        </authorList>
    </citation>
    <scope>NUCLEOTIDE SEQUENCE</scope>
    <source>
        <strain evidence="1">CBHHK067</strain>
    </source>
</reference>
<name>A0AAD7E115_MYCRO</name>
<sequence length="216" mass="24389">MPTELLYTFLISSRAAARGRGGNGRRFTARRMVEKNLYGTGRSTTRPSRPSKRQRIESKMLRNRILVVFTLSLSHTLMSAAGAAPILRSFSREVHSVFVIEAAVDLGAAVILWRDLEHGRTTFGRVRTTPWAVYTPTLWLLREYHTALPWLTGANLNNRQPQRTRAPRTYGPTGSQLLGIRRGFRGLYSALRAWAAELNVRQGTSEDLPLNRVDRS</sequence>
<evidence type="ECO:0000313" key="2">
    <source>
        <dbReference type="Proteomes" id="UP001221757"/>
    </source>
</evidence>
<organism evidence="1 2">
    <name type="scientific">Mycena rosella</name>
    <name type="common">Pink bonnet</name>
    <name type="synonym">Agaricus rosellus</name>
    <dbReference type="NCBI Taxonomy" id="1033263"/>
    <lineage>
        <taxon>Eukaryota</taxon>
        <taxon>Fungi</taxon>
        <taxon>Dikarya</taxon>
        <taxon>Basidiomycota</taxon>
        <taxon>Agaricomycotina</taxon>
        <taxon>Agaricomycetes</taxon>
        <taxon>Agaricomycetidae</taxon>
        <taxon>Agaricales</taxon>
        <taxon>Marasmiineae</taxon>
        <taxon>Mycenaceae</taxon>
        <taxon>Mycena</taxon>
    </lineage>
</organism>